<feature type="domain" description="ABC transporter" evidence="2">
    <location>
        <begin position="20"/>
        <end position="59"/>
    </location>
</feature>
<evidence type="ECO:0000259" key="2">
    <source>
        <dbReference type="Pfam" id="PF00005"/>
    </source>
</evidence>
<dbReference type="InterPro" id="IPR003439">
    <property type="entry name" value="ABC_transporter-like_ATP-bd"/>
</dbReference>
<feature type="compositionally biased region" description="Basic residues" evidence="1">
    <location>
        <begin position="74"/>
        <end position="85"/>
    </location>
</feature>
<accession>A0ABP7ECE8</accession>
<name>A0ABP7ECE8_9ACTN</name>
<protein>
    <recommendedName>
        <fullName evidence="2">ABC transporter domain-containing protein</fullName>
    </recommendedName>
</protein>
<comment type="caution">
    <text evidence="3">The sequence shown here is derived from an EMBL/GenBank/DDBJ whole genome shotgun (WGS) entry which is preliminary data.</text>
</comment>
<dbReference type="Pfam" id="PF00005">
    <property type="entry name" value="ABC_tran"/>
    <property type="match status" value="1"/>
</dbReference>
<organism evidence="3 4">
    <name type="scientific">Microlunatus aurantiacus</name>
    <dbReference type="NCBI Taxonomy" id="446786"/>
    <lineage>
        <taxon>Bacteria</taxon>
        <taxon>Bacillati</taxon>
        <taxon>Actinomycetota</taxon>
        <taxon>Actinomycetes</taxon>
        <taxon>Propionibacteriales</taxon>
        <taxon>Propionibacteriaceae</taxon>
        <taxon>Microlunatus</taxon>
    </lineage>
</organism>
<evidence type="ECO:0000313" key="3">
    <source>
        <dbReference type="EMBL" id="GAA3717317.1"/>
    </source>
</evidence>
<dbReference type="Gene3D" id="3.40.50.300">
    <property type="entry name" value="P-loop containing nucleotide triphosphate hydrolases"/>
    <property type="match status" value="1"/>
</dbReference>
<feature type="region of interest" description="Disordered" evidence="1">
    <location>
        <begin position="1"/>
        <end position="21"/>
    </location>
</feature>
<dbReference type="InterPro" id="IPR027417">
    <property type="entry name" value="P-loop_NTPase"/>
</dbReference>
<keyword evidence="4" id="KW-1185">Reference proteome</keyword>
<sequence>MRALTVTGSGPGTDGTPVFEGVGFDVPAGSTTAVLGPSGCGKTTLPRLVAGYLRHESGGSASGIVCQAMSGRSSRRICGPRRGQRRGQCPSAADGYARSGNQHHPSSALQVQNAARAFPAP</sequence>
<evidence type="ECO:0000256" key="1">
    <source>
        <dbReference type="SAM" id="MobiDB-lite"/>
    </source>
</evidence>
<dbReference type="EMBL" id="BAAAYX010000023">
    <property type="protein sequence ID" value="GAA3717317.1"/>
    <property type="molecule type" value="Genomic_DNA"/>
</dbReference>
<feature type="region of interest" description="Disordered" evidence="1">
    <location>
        <begin position="74"/>
        <end position="121"/>
    </location>
</feature>
<feature type="compositionally biased region" description="Polar residues" evidence="1">
    <location>
        <begin position="99"/>
        <end position="113"/>
    </location>
</feature>
<reference evidence="4" key="1">
    <citation type="journal article" date="2019" name="Int. J. Syst. Evol. Microbiol.">
        <title>The Global Catalogue of Microorganisms (GCM) 10K type strain sequencing project: providing services to taxonomists for standard genome sequencing and annotation.</title>
        <authorList>
            <consortium name="The Broad Institute Genomics Platform"/>
            <consortium name="The Broad Institute Genome Sequencing Center for Infectious Disease"/>
            <person name="Wu L."/>
            <person name="Ma J."/>
        </authorList>
    </citation>
    <scope>NUCLEOTIDE SEQUENCE [LARGE SCALE GENOMIC DNA]</scope>
    <source>
        <strain evidence="4">JCM 16548</strain>
    </source>
</reference>
<dbReference type="SUPFAM" id="SSF52540">
    <property type="entry name" value="P-loop containing nucleoside triphosphate hydrolases"/>
    <property type="match status" value="1"/>
</dbReference>
<dbReference type="Proteomes" id="UP001500051">
    <property type="component" value="Unassembled WGS sequence"/>
</dbReference>
<proteinExistence type="predicted"/>
<evidence type="ECO:0000313" key="4">
    <source>
        <dbReference type="Proteomes" id="UP001500051"/>
    </source>
</evidence>
<gene>
    <name evidence="3" type="ORF">GCM10022204_41570</name>
</gene>